<evidence type="ECO:0000313" key="3">
    <source>
        <dbReference type="Proteomes" id="UP000184510"/>
    </source>
</evidence>
<dbReference type="InParanoid" id="A0A1M6EMN5"/>
<dbReference type="RefSeq" id="WP_159434813.1">
    <property type="nucleotide sequence ID" value="NZ_FQYR01000002.1"/>
</dbReference>
<keyword evidence="3" id="KW-1185">Reference proteome</keyword>
<sequence>MYRLIGLILLALGFASSYFGLPGLLIAVLFWVLGTFFFARSFLKK</sequence>
<proteinExistence type="predicted"/>
<evidence type="ECO:0000313" key="2">
    <source>
        <dbReference type="EMBL" id="SHI86797.1"/>
    </source>
</evidence>
<dbReference type="Proteomes" id="UP000184510">
    <property type="component" value="Unassembled WGS sequence"/>
</dbReference>
<dbReference type="STRING" id="1123071.SAMN02745181_1072"/>
<feature type="transmembrane region" description="Helical" evidence="1">
    <location>
        <begin position="25"/>
        <end position="43"/>
    </location>
</feature>
<evidence type="ECO:0000256" key="1">
    <source>
        <dbReference type="SAM" id="Phobius"/>
    </source>
</evidence>
<keyword evidence="1" id="KW-0812">Transmembrane</keyword>
<gene>
    <name evidence="2" type="ORF">SAMN02745181_1072</name>
</gene>
<keyword evidence="1" id="KW-1133">Transmembrane helix</keyword>
<dbReference type="AlphaFoldDB" id="A0A1M6EMN5"/>
<keyword evidence="1" id="KW-0472">Membrane</keyword>
<dbReference type="EMBL" id="FQYR01000002">
    <property type="protein sequence ID" value="SHI86797.1"/>
    <property type="molecule type" value="Genomic_DNA"/>
</dbReference>
<protein>
    <submittedName>
        <fullName evidence="2">Uncharacterized protein</fullName>
    </submittedName>
</protein>
<reference evidence="2 3" key="1">
    <citation type="submission" date="2016-11" db="EMBL/GenBank/DDBJ databases">
        <authorList>
            <person name="Jaros S."/>
            <person name="Januszkiewicz K."/>
            <person name="Wedrychowicz H."/>
        </authorList>
    </citation>
    <scope>NUCLEOTIDE SEQUENCE [LARGE SCALE GENOMIC DNA]</scope>
    <source>
        <strain evidence="2 3">DSM 18772</strain>
    </source>
</reference>
<name>A0A1M6EMN5_9BACT</name>
<accession>A0A1M6EMN5</accession>
<organism evidence="2 3">
    <name type="scientific">Rubritalea squalenifaciens DSM 18772</name>
    <dbReference type="NCBI Taxonomy" id="1123071"/>
    <lineage>
        <taxon>Bacteria</taxon>
        <taxon>Pseudomonadati</taxon>
        <taxon>Verrucomicrobiota</taxon>
        <taxon>Verrucomicrobiia</taxon>
        <taxon>Verrucomicrobiales</taxon>
        <taxon>Rubritaleaceae</taxon>
        <taxon>Rubritalea</taxon>
    </lineage>
</organism>